<feature type="transmembrane region" description="Helical" evidence="6">
    <location>
        <begin position="401"/>
        <end position="419"/>
    </location>
</feature>
<evidence type="ECO:0000256" key="3">
    <source>
        <dbReference type="ARBA" id="ARBA00022692"/>
    </source>
</evidence>
<organism evidence="7 8">
    <name type="scientific">Penicillium salamii</name>
    <dbReference type="NCBI Taxonomy" id="1612424"/>
    <lineage>
        <taxon>Eukaryota</taxon>
        <taxon>Fungi</taxon>
        <taxon>Dikarya</taxon>
        <taxon>Ascomycota</taxon>
        <taxon>Pezizomycotina</taxon>
        <taxon>Eurotiomycetes</taxon>
        <taxon>Eurotiomycetidae</taxon>
        <taxon>Eurotiales</taxon>
        <taxon>Aspergillaceae</taxon>
        <taxon>Penicillium</taxon>
    </lineage>
</organism>
<feature type="transmembrane region" description="Helical" evidence="6">
    <location>
        <begin position="37"/>
        <end position="56"/>
    </location>
</feature>
<dbReference type="Pfam" id="PF13520">
    <property type="entry name" value="AA_permease_2"/>
    <property type="match status" value="1"/>
</dbReference>
<gene>
    <name evidence="7" type="ORF">PSALAMII_LOCUS10015</name>
</gene>
<dbReference type="Gene3D" id="1.20.1740.10">
    <property type="entry name" value="Amino acid/polyamine transporter I"/>
    <property type="match status" value="1"/>
</dbReference>
<feature type="transmembrane region" description="Helical" evidence="6">
    <location>
        <begin position="76"/>
        <end position="97"/>
    </location>
</feature>
<proteinExistence type="predicted"/>
<evidence type="ECO:0000313" key="7">
    <source>
        <dbReference type="EMBL" id="CAG8423650.1"/>
    </source>
</evidence>
<comment type="caution">
    <text evidence="7">The sequence shown here is derived from an EMBL/GenBank/DDBJ whole genome shotgun (WGS) entry which is preliminary data.</text>
</comment>
<sequence>MDPVIASESKRADPEKPLSDEEQLTALGHVQELRREFSLWSIVCLQISLMATWEALSSVVTTALTSGGAPCLFYNYIIALVGTMFIVLSLSEIASIYPTAGGMLSMYPRVLLCHALAESNGKPLGQYHWVHCLAPASYQSTASWFTGWVSIGGQLVFSASAAFAAGLQFQALITLNHPDSYIPTRWQGMMFYWLILAYSTALNIWGSKILPHTNTAAGILHVVGFVAIVVVLGTLPSKHSASYVFTEFSNTSGWNSDGVSWLVGLLSTVYPFLGYDAACHLSEELPKPSRNVPLAMIGSVTINGVIGLVYAVVLLFSLGDLDNLLESKTGFPFIQLFLNVTQSRAGASVMTLCVTLIATAANAACVTSTSRTAWAFARDRGLPASGFLSAVSPRLKIPVRMVLVVGFLQMLLGFIYLGSTTAFNAVLSMAILGMYASYLSPIMFMLVYGRRNSATVHGLGLGSFQLGSRWGPMVNIVAIAWLFVAMVFSTFPTVKPVTAENMNYCVVVTMGWMMIGGIYYYIFGGKKRFRGPVIDLAEGL</sequence>
<keyword evidence="4 6" id="KW-1133">Transmembrane helix</keyword>
<feature type="transmembrane region" description="Helical" evidence="6">
    <location>
        <begin position="345"/>
        <end position="366"/>
    </location>
</feature>
<evidence type="ECO:0008006" key="9">
    <source>
        <dbReference type="Google" id="ProtNLM"/>
    </source>
</evidence>
<evidence type="ECO:0000256" key="6">
    <source>
        <dbReference type="SAM" id="Phobius"/>
    </source>
</evidence>
<reference evidence="7" key="1">
    <citation type="submission" date="2021-07" db="EMBL/GenBank/DDBJ databases">
        <authorList>
            <person name="Branca A.L. A."/>
        </authorList>
    </citation>
    <scope>NUCLEOTIDE SEQUENCE</scope>
</reference>
<evidence type="ECO:0000256" key="4">
    <source>
        <dbReference type="ARBA" id="ARBA00022989"/>
    </source>
</evidence>
<feature type="transmembrane region" description="Helical" evidence="6">
    <location>
        <begin position="145"/>
        <end position="169"/>
    </location>
</feature>
<dbReference type="PANTHER" id="PTHR45649:SF14">
    <property type="entry name" value="GABA PERMEASE"/>
    <property type="match status" value="1"/>
</dbReference>
<accession>A0A9W4NXM7</accession>
<feature type="transmembrane region" description="Helical" evidence="6">
    <location>
        <begin position="501"/>
        <end position="522"/>
    </location>
</feature>
<protein>
    <recommendedName>
        <fullName evidence="9">Amino acid/polyamine transporter I</fullName>
    </recommendedName>
</protein>
<feature type="transmembrane region" description="Helical" evidence="6">
    <location>
        <begin position="258"/>
        <end position="282"/>
    </location>
</feature>
<feature type="transmembrane region" description="Helical" evidence="6">
    <location>
        <begin position="218"/>
        <end position="238"/>
    </location>
</feature>
<dbReference type="PIRSF" id="PIRSF006060">
    <property type="entry name" value="AA_transporter"/>
    <property type="match status" value="1"/>
</dbReference>
<dbReference type="OrthoDB" id="3257095at2759"/>
<dbReference type="PANTHER" id="PTHR45649">
    <property type="entry name" value="AMINO-ACID PERMEASE BAT1"/>
    <property type="match status" value="1"/>
</dbReference>
<keyword evidence="2" id="KW-0813">Transport</keyword>
<feature type="transmembrane region" description="Helical" evidence="6">
    <location>
        <begin position="294"/>
        <end position="318"/>
    </location>
</feature>
<feature type="transmembrane region" description="Helical" evidence="6">
    <location>
        <begin position="470"/>
        <end position="489"/>
    </location>
</feature>
<dbReference type="GO" id="GO:0016020">
    <property type="term" value="C:membrane"/>
    <property type="evidence" value="ECO:0007669"/>
    <property type="project" value="UniProtKB-SubCell"/>
</dbReference>
<evidence type="ECO:0000256" key="1">
    <source>
        <dbReference type="ARBA" id="ARBA00004141"/>
    </source>
</evidence>
<dbReference type="GO" id="GO:0022857">
    <property type="term" value="F:transmembrane transporter activity"/>
    <property type="evidence" value="ECO:0007669"/>
    <property type="project" value="InterPro"/>
</dbReference>
<comment type="subcellular location">
    <subcellularLocation>
        <location evidence="1">Membrane</location>
        <topology evidence="1">Multi-pass membrane protein</topology>
    </subcellularLocation>
</comment>
<dbReference type="AlphaFoldDB" id="A0A9W4NXM7"/>
<dbReference type="Proteomes" id="UP001152592">
    <property type="component" value="Unassembled WGS sequence"/>
</dbReference>
<evidence type="ECO:0000256" key="5">
    <source>
        <dbReference type="ARBA" id="ARBA00023136"/>
    </source>
</evidence>
<feature type="transmembrane region" description="Helical" evidence="6">
    <location>
        <begin position="425"/>
        <end position="449"/>
    </location>
</feature>
<keyword evidence="3 6" id="KW-0812">Transmembrane</keyword>
<name>A0A9W4NXM7_9EURO</name>
<keyword evidence="5 6" id="KW-0472">Membrane</keyword>
<dbReference type="InterPro" id="IPR002293">
    <property type="entry name" value="AA/rel_permease1"/>
</dbReference>
<evidence type="ECO:0000313" key="8">
    <source>
        <dbReference type="Proteomes" id="UP001152592"/>
    </source>
</evidence>
<feature type="transmembrane region" description="Helical" evidence="6">
    <location>
        <begin position="189"/>
        <end position="206"/>
    </location>
</feature>
<dbReference type="EMBL" id="CAJVPD010000285">
    <property type="protein sequence ID" value="CAG8423650.1"/>
    <property type="molecule type" value="Genomic_DNA"/>
</dbReference>
<evidence type="ECO:0000256" key="2">
    <source>
        <dbReference type="ARBA" id="ARBA00022448"/>
    </source>
</evidence>